<feature type="region of interest" description="Disordered" evidence="1">
    <location>
        <begin position="186"/>
        <end position="207"/>
    </location>
</feature>
<dbReference type="Proteomes" id="UP001530377">
    <property type="component" value="Unassembled WGS sequence"/>
</dbReference>
<name>A0ABD3SSG5_9STRA</name>
<protein>
    <submittedName>
        <fullName evidence="2">Uncharacterized protein</fullName>
    </submittedName>
</protein>
<proteinExistence type="predicted"/>
<evidence type="ECO:0000313" key="2">
    <source>
        <dbReference type="EMBL" id="KAL3827291.1"/>
    </source>
</evidence>
<evidence type="ECO:0000313" key="3">
    <source>
        <dbReference type="Proteomes" id="UP001530377"/>
    </source>
</evidence>
<evidence type="ECO:0000256" key="1">
    <source>
        <dbReference type="SAM" id="MobiDB-lite"/>
    </source>
</evidence>
<organism evidence="2 3">
    <name type="scientific">Cyclostephanos tholiformis</name>
    <dbReference type="NCBI Taxonomy" id="382380"/>
    <lineage>
        <taxon>Eukaryota</taxon>
        <taxon>Sar</taxon>
        <taxon>Stramenopiles</taxon>
        <taxon>Ochrophyta</taxon>
        <taxon>Bacillariophyta</taxon>
        <taxon>Coscinodiscophyceae</taxon>
        <taxon>Thalassiosirophycidae</taxon>
        <taxon>Stephanodiscales</taxon>
        <taxon>Stephanodiscaceae</taxon>
        <taxon>Cyclostephanos</taxon>
    </lineage>
</organism>
<gene>
    <name evidence="2" type="ORF">ACHAXA_005037</name>
</gene>
<keyword evidence="3" id="KW-1185">Reference proteome</keyword>
<comment type="caution">
    <text evidence="2">The sequence shown here is derived from an EMBL/GenBank/DDBJ whole genome shotgun (WGS) entry which is preliminary data.</text>
</comment>
<dbReference type="AlphaFoldDB" id="A0ABD3SSG5"/>
<sequence length="254" mass="28835">MTNLFLSKIKNIARRNDTFAGKNSYPSISDSKGDNVIPPYNFPTQLAKKARVNPSVKRETRSPVNSPSNSRVERRMQGRMQERMHAIEPPRLHSDIKLICDEFGITEQSKYALRKFDATRLEDFSLMTDEDFDDLVRTEAAMGRPLCPLQQRKLRVLLSWARSLANEDNSGEDRIVVPSSCNNDGIEKSDGAAKHANGQNRGKGGGTCMPSDWESRFYSDLPMLKKQLQTLGERQSRSDWVTKIASWIFCDCDK</sequence>
<dbReference type="EMBL" id="JALLPB020000005">
    <property type="protein sequence ID" value="KAL3827291.1"/>
    <property type="molecule type" value="Genomic_DNA"/>
</dbReference>
<feature type="region of interest" description="Disordered" evidence="1">
    <location>
        <begin position="48"/>
        <end position="74"/>
    </location>
</feature>
<accession>A0ABD3SSG5</accession>
<reference evidence="2 3" key="1">
    <citation type="submission" date="2024-10" db="EMBL/GenBank/DDBJ databases">
        <title>Updated reference genomes for cyclostephanoid diatoms.</title>
        <authorList>
            <person name="Roberts W.R."/>
            <person name="Alverson A.J."/>
        </authorList>
    </citation>
    <scope>NUCLEOTIDE SEQUENCE [LARGE SCALE GENOMIC DNA]</scope>
    <source>
        <strain evidence="2 3">AJA228-03</strain>
    </source>
</reference>